<keyword evidence="3" id="KW-1185">Reference proteome</keyword>
<keyword evidence="1" id="KW-0732">Signal</keyword>
<dbReference type="RefSeq" id="XP_025426062.1">
    <property type="nucleotide sequence ID" value="XM_025576181.1"/>
</dbReference>
<feature type="signal peptide" evidence="1">
    <location>
        <begin position="1"/>
        <end position="19"/>
    </location>
</feature>
<protein>
    <recommendedName>
        <fullName evidence="4">Sodium/calcium exchanger membrane region domain-containing protein</fullName>
    </recommendedName>
</protein>
<dbReference type="Proteomes" id="UP000248349">
    <property type="component" value="Unassembled WGS sequence"/>
</dbReference>
<evidence type="ECO:0000313" key="3">
    <source>
        <dbReference type="Proteomes" id="UP000248349"/>
    </source>
</evidence>
<organism evidence="2 3">
    <name type="scientific">Aspergillus saccharolyticus JOP 1030-1</name>
    <dbReference type="NCBI Taxonomy" id="1450539"/>
    <lineage>
        <taxon>Eukaryota</taxon>
        <taxon>Fungi</taxon>
        <taxon>Dikarya</taxon>
        <taxon>Ascomycota</taxon>
        <taxon>Pezizomycotina</taxon>
        <taxon>Eurotiomycetes</taxon>
        <taxon>Eurotiomycetidae</taxon>
        <taxon>Eurotiales</taxon>
        <taxon>Aspergillaceae</taxon>
        <taxon>Aspergillus</taxon>
        <taxon>Aspergillus subgen. Circumdati</taxon>
    </lineage>
</organism>
<gene>
    <name evidence="2" type="ORF">BP01DRAFT_361549</name>
</gene>
<dbReference type="AlphaFoldDB" id="A0A318Z8W3"/>
<evidence type="ECO:0008006" key="4">
    <source>
        <dbReference type="Google" id="ProtNLM"/>
    </source>
</evidence>
<proteinExistence type="predicted"/>
<evidence type="ECO:0000256" key="1">
    <source>
        <dbReference type="SAM" id="SignalP"/>
    </source>
</evidence>
<evidence type="ECO:0000313" key="2">
    <source>
        <dbReference type="EMBL" id="PYH40080.1"/>
    </source>
</evidence>
<dbReference type="EMBL" id="KZ821303">
    <property type="protein sequence ID" value="PYH40080.1"/>
    <property type="molecule type" value="Genomic_DNA"/>
</dbReference>
<sequence length="145" mass="15713">MAQVLIISLLVFLVDALLATNVLAAFLHGSDTNIEAQLATSAGLLTNIIPLISAATFGGKLQATTVSVALSTTTNPTPSYHVSISPHREDHVNYFQGHRLQKLSPSCLCLGYTGKQSTRTINRWICCRKPSATRGRKTKQGYKPF</sequence>
<reference evidence="2 3" key="1">
    <citation type="submission" date="2016-12" db="EMBL/GenBank/DDBJ databases">
        <title>The genomes of Aspergillus section Nigri reveals drivers in fungal speciation.</title>
        <authorList>
            <consortium name="DOE Joint Genome Institute"/>
            <person name="Vesth T.C."/>
            <person name="Nybo J."/>
            <person name="Theobald S."/>
            <person name="Brandl J."/>
            <person name="Frisvad J.C."/>
            <person name="Nielsen K.F."/>
            <person name="Lyhne E.K."/>
            <person name="Kogle M.E."/>
            <person name="Kuo A."/>
            <person name="Riley R."/>
            <person name="Clum A."/>
            <person name="Nolan M."/>
            <person name="Lipzen A."/>
            <person name="Salamov A."/>
            <person name="Henrissat B."/>
            <person name="Wiebenga A."/>
            <person name="De Vries R.P."/>
            <person name="Grigoriev I.V."/>
            <person name="Mortensen U.H."/>
            <person name="Andersen M.R."/>
            <person name="Baker S.E."/>
        </authorList>
    </citation>
    <scope>NUCLEOTIDE SEQUENCE [LARGE SCALE GENOMIC DNA]</scope>
    <source>
        <strain evidence="2 3">JOP 1030-1</strain>
    </source>
</reference>
<name>A0A318Z8W3_9EURO</name>
<feature type="chain" id="PRO_5016257755" description="Sodium/calcium exchanger membrane region domain-containing protein" evidence="1">
    <location>
        <begin position="20"/>
        <end position="145"/>
    </location>
</feature>
<accession>A0A318Z8W3</accession>
<dbReference type="GeneID" id="37077409"/>